<keyword evidence="3" id="KW-0813">Transport</keyword>
<protein>
    <submittedName>
        <fullName evidence="9">TolC family protein</fullName>
    </submittedName>
</protein>
<keyword evidence="5" id="KW-0812">Transmembrane</keyword>
<name>A0A399D2S5_9BACT</name>
<evidence type="ECO:0000256" key="8">
    <source>
        <dbReference type="SAM" id="Coils"/>
    </source>
</evidence>
<keyword evidence="8" id="KW-0175">Coiled coil</keyword>
<evidence type="ECO:0000256" key="1">
    <source>
        <dbReference type="ARBA" id="ARBA00004442"/>
    </source>
</evidence>
<comment type="subcellular location">
    <subcellularLocation>
        <location evidence="1">Cell outer membrane</location>
    </subcellularLocation>
</comment>
<dbReference type="InterPro" id="IPR051906">
    <property type="entry name" value="TolC-like"/>
</dbReference>
<dbReference type="PANTHER" id="PTHR30026">
    <property type="entry name" value="OUTER MEMBRANE PROTEIN TOLC"/>
    <property type="match status" value="1"/>
</dbReference>
<dbReference type="EMBL" id="QWET01000005">
    <property type="protein sequence ID" value="RIH65776.1"/>
    <property type="molecule type" value="Genomic_DNA"/>
</dbReference>
<dbReference type="SUPFAM" id="SSF56954">
    <property type="entry name" value="Outer membrane efflux proteins (OEP)"/>
    <property type="match status" value="1"/>
</dbReference>
<accession>A0A399D2S5</accession>
<dbReference type="OrthoDB" id="9807719at2"/>
<evidence type="ECO:0000256" key="5">
    <source>
        <dbReference type="ARBA" id="ARBA00022692"/>
    </source>
</evidence>
<dbReference type="Proteomes" id="UP000266441">
    <property type="component" value="Unassembled WGS sequence"/>
</dbReference>
<comment type="similarity">
    <text evidence="2">Belongs to the outer membrane factor (OMF) (TC 1.B.17) family.</text>
</comment>
<keyword evidence="7" id="KW-0998">Cell outer membrane</keyword>
<dbReference type="RefSeq" id="WP_119349618.1">
    <property type="nucleotide sequence ID" value="NZ_QWET01000005.1"/>
</dbReference>
<evidence type="ECO:0000256" key="2">
    <source>
        <dbReference type="ARBA" id="ARBA00007613"/>
    </source>
</evidence>
<evidence type="ECO:0000256" key="3">
    <source>
        <dbReference type="ARBA" id="ARBA00022448"/>
    </source>
</evidence>
<dbReference type="Pfam" id="PF02321">
    <property type="entry name" value="OEP"/>
    <property type="match status" value="2"/>
</dbReference>
<keyword evidence="10" id="KW-1185">Reference proteome</keyword>
<dbReference type="GO" id="GO:0009279">
    <property type="term" value="C:cell outer membrane"/>
    <property type="evidence" value="ECO:0007669"/>
    <property type="project" value="UniProtKB-SubCell"/>
</dbReference>
<dbReference type="PANTHER" id="PTHR30026:SF20">
    <property type="entry name" value="OUTER MEMBRANE PROTEIN TOLC"/>
    <property type="match status" value="1"/>
</dbReference>
<dbReference type="GO" id="GO:1990281">
    <property type="term" value="C:efflux pump complex"/>
    <property type="evidence" value="ECO:0007669"/>
    <property type="project" value="TreeGrafter"/>
</dbReference>
<feature type="coiled-coil region" evidence="8">
    <location>
        <begin position="34"/>
        <end position="61"/>
    </location>
</feature>
<proteinExistence type="inferred from homology"/>
<dbReference type="InterPro" id="IPR003423">
    <property type="entry name" value="OMP_efflux"/>
</dbReference>
<evidence type="ECO:0000256" key="4">
    <source>
        <dbReference type="ARBA" id="ARBA00022452"/>
    </source>
</evidence>
<comment type="caution">
    <text evidence="9">The sequence shown here is derived from an EMBL/GenBank/DDBJ whole genome shotgun (WGS) entry which is preliminary data.</text>
</comment>
<reference evidence="9 10" key="1">
    <citation type="journal article" date="2015" name="Int. J. Syst. Evol. Microbiol.">
        <title>Mariniphaga sediminis sp. nov., isolated from coastal sediment.</title>
        <authorList>
            <person name="Wang F.Q."/>
            <person name="Shen Q.Y."/>
            <person name="Chen G.J."/>
            <person name="Du Z.J."/>
        </authorList>
    </citation>
    <scope>NUCLEOTIDE SEQUENCE [LARGE SCALE GENOMIC DNA]</scope>
    <source>
        <strain evidence="9 10">SY21</strain>
    </source>
</reference>
<keyword evidence="6" id="KW-0472">Membrane</keyword>
<evidence type="ECO:0000313" key="10">
    <source>
        <dbReference type="Proteomes" id="UP000266441"/>
    </source>
</evidence>
<dbReference type="GO" id="GO:0015562">
    <property type="term" value="F:efflux transmembrane transporter activity"/>
    <property type="evidence" value="ECO:0007669"/>
    <property type="project" value="InterPro"/>
</dbReference>
<keyword evidence="4" id="KW-1134">Transmembrane beta strand</keyword>
<feature type="coiled-coil region" evidence="8">
    <location>
        <begin position="365"/>
        <end position="392"/>
    </location>
</feature>
<evidence type="ECO:0000256" key="6">
    <source>
        <dbReference type="ARBA" id="ARBA00023136"/>
    </source>
</evidence>
<organism evidence="9 10">
    <name type="scientific">Mariniphaga sediminis</name>
    <dbReference type="NCBI Taxonomy" id="1628158"/>
    <lineage>
        <taxon>Bacteria</taxon>
        <taxon>Pseudomonadati</taxon>
        <taxon>Bacteroidota</taxon>
        <taxon>Bacteroidia</taxon>
        <taxon>Marinilabiliales</taxon>
        <taxon>Prolixibacteraceae</taxon>
        <taxon>Mariniphaga</taxon>
    </lineage>
</organism>
<evidence type="ECO:0000256" key="7">
    <source>
        <dbReference type="ARBA" id="ARBA00023237"/>
    </source>
</evidence>
<evidence type="ECO:0000313" key="9">
    <source>
        <dbReference type="EMBL" id="RIH65776.1"/>
    </source>
</evidence>
<sequence length="477" mass="53501">MKTINYTTLFIFLISWMHGAGQEKMTLNQARGMALHKNENLKMAAKQIEKAEAQKAAARTLRLPSFSATGMGIYQDKDFEMELTLPTQKPNLQTGELEPNIMMNPVTGEPVVGPDGNPVFNMYAWLPLNISLSGAYLAGVTLEQPVYTGGKIGAGNKMADIGIEMADENKTLQAMNTIAEADNAYWTYVAVFQKVKLAKQAVNMLDELVKKARNAHEVGMANRNDLLKAQVEQNSAKLNLQKAQNGFELSRMNLCRVTGLPFNTAITAVDTAIYVKQPLHGEMGNEMVQQRPEYRLLQKNVELQEQQIRMTKADFLPTAGIQAGYNHIGGIEFSSTDFSNTSLNVLASVKIPVFHWGEGVKKINAAKIDKEIRELELEKNKQLLQLETEQTRLNLELAWERIQLNETALEQAEENLRVTRDSYEVGMETITELLMAQTNWQQAFSNLIDSRTDFKIKETAWLKATGKLGETVNWQPQ</sequence>
<dbReference type="Gene3D" id="1.20.1600.10">
    <property type="entry name" value="Outer membrane efflux proteins (OEP)"/>
    <property type="match status" value="1"/>
</dbReference>
<gene>
    <name evidence="9" type="ORF">D1164_08970</name>
</gene>
<dbReference type="AlphaFoldDB" id="A0A399D2S5"/>
<dbReference type="GO" id="GO:0015288">
    <property type="term" value="F:porin activity"/>
    <property type="evidence" value="ECO:0007669"/>
    <property type="project" value="TreeGrafter"/>
</dbReference>